<dbReference type="AlphaFoldDB" id="A0A1X9SSH8"/>
<feature type="domain" description="YhdP central" evidence="1">
    <location>
        <begin position="508"/>
        <end position="813"/>
    </location>
</feature>
<accession>A0A381D9N0</accession>
<sequence length="841" mass="94063">MSTISQMINKNRFLALFLMLFISIFVALFIWLKIGIQIESLNFSQFKISQLYIKLDNKITLRVKNIDILPLTNEKNNTKPSLELLHYLSWIDMLFETIELTNITNGEYKSYFIYADNKFNLNNKDLYINANFARQNHNLNVAVNEIKLKDFNTTINGYLELNFYNDRHKFSGKFNSYELSGNLGLNIENDILTYELSDVSASTIEQFMNALANITGLDNEIKNWIYGYIKAKDYRVEILRGKFDLNSNDPLISKLYGKATAVSPVVKFHPNLPAATASSVDVIFENSGLKFDIKDPKYQGSSAIINLSINELINKPNLILDIYTKTLYSNDINNILKAYNINIPITQNSGNMNAKLRLIIDLSNIIVQANGEFILDGDIDISGAKFNTNHAKIILKNDKLTIENSHVKNSIFDANFSAFIDANTQQAWFDTKFNSIAIPNLLDIKNLDDNITLEFSTAPKINSKTLGYELNITNPITLNIPSIEPLKPYSTLINDLNITKAAINITTNNFIDINARVNDAKFNIPMLAKKDGNYTDDNFTINVSNIINVKSDSGIVEASIINDEVNIFLNSAKITINSNAAKGDFDKNLNFIANDTILNIADVNKSVSFDHFSGNKTSDTIKFDGEFDGGYISITEGEGILKIKGNGISATAVNDILDLNTFSEGVFGLKVMGKNSKNFKADLELKDTYLKDYKIYNQLLAFLDSIPSLLIFKVPDFNNKGFSVKDGIIRIGRIDDNLTIHAIDIEGATADIIGNGTINLATNLIDITLELKLLKDASSIIDKIPLVNHILLGKDKSISTIIKISGTIDEPIIKTQVVTDVLKTPFNIIKNTLTLPFVIFE</sequence>
<dbReference type="EMBL" id="CP018788">
    <property type="protein sequence ID" value="ARQ99176.1"/>
    <property type="molecule type" value="Genomic_DNA"/>
</dbReference>
<organism evidence="2 3">
    <name type="scientific">Campylobacter devanensis</name>
    <dbReference type="NCBI Taxonomy" id="3161138"/>
    <lineage>
        <taxon>Bacteria</taxon>
        <taxon>Pseudomonadati</taxon>
        <taxon>Campylobacterota</taxon>
        <taxon>Epsilonproteobacteria</taxon>
        <taxon>Campylobacterales</taxon>
        <taxon>Campylobacteraceae</taxon>
        <taxon>Campylobacter</taxon>
    </lineage>
</organism>
<keyword evidence="3" id="KW-1185">Reference proteome</keyword>
<name>A0A1X9SSH8_9BACT</name>
<dbReference type="Pfam" id="PF13116">
    <property type="entry name" value="YhdP"/>
    <property type="match status" value="1"/>
</dbReference>
<evidence type="ECO:0000259" key="1">
    <source>
        <dbReference type="Pfam" id="PF13116"/>
    </source>
</evidence>
<evidence type="ECO:0000313" key="3">
    <source>
        <dbReference type="Proteomes" id="UP000194309"/>
    </source>
</evidence>
<dbReference type="Proteomes" id="UP000194309">
    <property type="component" value="Chromosome"/>
</dbReference>
<accession>A0A1X9SSH8</accession>
<gene>
    <name evidence="2" type="ORF">CIGN_0889</name>
</gene>
<dbReference type="STRING" id="1660064.CIGN_0889"/>
<evidence type="ECO:0000313" key="2">
    <source>
        <dbReference type="EMBL" id="ARQ99176.1"/>
    </source>
</evidence>
<protein>
    <submittedName>
        <fullName evidence="2">DUF3971 domain protein</fullName>
    </submittedName>
</protein>
<reference evidence="2 3" key="1">
    <citation type="journal article" date="2017" name="Genome Biol. Evol.">
        <title>Comparative Genomic Analysis Identifies a Campylobacter Clade Deficient in Selenium Metabolism.</title>
        <authorList>
            <person name="Miller W.G."/>
            <person name="Yee E."/>
            <person name="Lopes B.S."/>
            <person name="Chapman M.H."/>
            <person name="Huynh S."/>
            <person name="Bono J.L."/>
            <person name="Parker C.T."/>
            <person name="Strachan N.J.C."/>
            <person name="Forbes K.J."/>
        </authorList>
    </citation>
    <scope>NUCLEOTIDE SEQUENCE [LARGE SCALE GENOMIC DNA]</scope>
    <source>
        <strain evidence="2 3">NCTC 13003</strain>
    </source>
</reference>
<dbReference type="KEGG" id="cdev:CIGN_0889"/>
<proteinExistence type="predicted"/>
<dbReference type="InterPro" id="IPR025263">
    <property type="entry name" value="YhdP_central"/>
</dbReference>